<dbReference type="OrthoDB" id="8909581at2"/>
<evidence type="ECO:0000313" key="3">
    <source>
        <dbReference type="Proteomes" id="UP000548978"/>
    </source>
</evidence>
<accession>A0A7W9E8P8</accession>
<evidence type="ECO:0000313" key="2">
    <source>
        <dbReference type="EMBL" id="MBB5660985.1"/>
    </source>
</evidence>
<reference evidence="2 3" key="1">
    <citation type="submission" date="2020-08" db="EMBL/GenBank/DDBJ databases">
        <title>Genomic Encyclopedia of Type Strains, Phase IV (KMG-IV): sequencing the most valuable type-strain genomes for metagenomic binning, comparative biology and taxonomic classification.</title>
        <authorList>
            <person name="Goeker M."/>
        </authorList>
    </citation>
    <scope>NUCLEOTIDE SEQUENCE [LARGE SCALE GENOMIC DNA]</scope>
    <source>
        <strain evidence="2 3">DSM 24448</strain>
    </source>
</reference>
<dbReference type="InterPro" id="IPR010753">
    <property type="entry name" value="DUF1330"/>
</dbReference>
<dbReference type="RefSeq" id="WP_123288236.1">
    <property type="nucleotide sequence ID" value="NZ_JACIJB010000007.1"/>
</dbReference>
<keyword evidence="3" id="KW-1185">Reference proteome</keyword>
<feature type="domain" description="DUF1330" evidence="1">
    <location>
        <begin position="48"/>
        <end position="126"/>
    </location>
</feature>
<dbReference type="AlphaFoldDB" id="A0A7W9E8P8"/>
<protein>
    <submittedName>
        <fullName evidence="2">Uncharacterized protein (DUF1330 family)</fullName>
    </submittedName>
</protein>
<dbReference type="EMBL" id="JACIJB010000007">
    <property type="protein sequence ID" value="MBB5660985.1"/>
    <property type="molecule type" value="Genomic_DNA"/>
</dbReference>
<dbReference type="PANTHER" id="PTHR40257">
    <property type="match status" value="1"/>
</dbReference>
<dbReference type="PANTHER" id="PTHR40257:SF1">
    <property type="entry name" value="DUF1330 DOMAIN-CONTAINING PROTEIN"/>
    <property type="match status" value="1"/>
</dbReference>
<dbReference type="SUPFAM" id="SSF54909">
    <property type="entry name" value="Dimeric alpha+beta barrel"/>
    <property type="match status" value="1"/>
</dbReference>
<dbReference type="Proteomes" id="UP000548978">
    <property type="component" value="Unassembled WGS sequence"/>
</dbReference>
<proteinExistence type="predicted"/>
<comment type="caution">
    <text evidence="2">The sequence shown here is derived from an EMBL/GenBank/DDBJ whole genome shotgun (WGS) entry which is preliminary data.</text>
</comment>
<gene>
    <name evidence="2" type="ORF">FHS65_001743</name>
</gene>
<dbReference type="Pfam" id="PF07045">
    <property type="entry name" value="DUF1330"/>
    <property type="match status" value="1"/>
</dbReference>
<organism evidence="2 3">
    <name type="scientific">Brevundimonas halotolerans</name>
    <dbReference type="NCBI Taxonomy" id="69670"/>
    <lineage>
        <taxon>Bacteria</taxon>
        <taxon>Pseudomonadati</taxon>
        <taxon>Pseudomonadota</taxon>
        <taxon>Alphaproteobacteria</taxon>
        <taxon>Caulobacterales</taxon>
        <taxon>Caulobacteraceae</taxon>
        <taxon>Brevundimonas</taxon>
    </lineage>
</organism>
<evidence type="ECO:0000259" key="1">
    <source>
        <dbReference type="Pfam" id="PF07045"/>
    </source>
</evidence>
<dbReference type="InterPro" id="IPR011008">
    <property type="entry name" value="Dimeric_a/b-barrel"/>
</dbReference>
<sequence>MIEHVDPARDAIAAFRDLPDDRPIMMINLVRFRPQALYPAAHPMINKRIAGAEAYKLYRREAAAPFTRAGGEQIWTGTPELTLIGPRDEAWDIAFIARYPTGAAFLEMLRDPEYREAVVHRQAAVSNSRLIRCGEVGA</sequence>
<name>A0A7W9E8P8_9CAUL</name>
<dbReference type="Gene3D" id="3.30.70.100">
    <property type="match status" value="1"/>
</dbReference>